<dbReference type="Pfam" id="PF05761">
    <property type="entry name" value="5_nucleotid"/>
    <property type="match status" value="1"/>
</dbReference>
<reference evidence="5" key="1">
    <citation type="submission" date="2020-01" db="EMBL/GenBank/DDBJ databases">
        <title>The Celery Genome Sequence Reveals Sequential Paleo-tetraploidization, Resistance Gene Elimination, Karyotype Evolution, and Functional Innovation in Apiales.</title>
        <authorList>
            <person name="Song X."/>
        </authorList>
    </citation>
    <scope>NUCLEOTIDE SEQUENCE</scope>
    <source>
        <tissue evidence="5">Leaf</tissue>
    </source>
</reference>
<evidence type="ECO:0000313" key="6">
    <source>
        <dbReference type="Proteomes" id="UP000593563"/>
    </source>
</evidence>
<proteinExistence type="inferred from homology"/>
<keyword evidence="4" id="KW-0460">Magnesium</keyword>
<gene>
    <name evidence="5" type="ORF">AG4045_028783</name>
</gene>
<dbReference type="PANTHER" id="PTHR12103:SF15">
    <property type="entry name" value="CYTOSOLIC PURINE 5'-NUCLEOTIDASE"/>
    <property type="match status" value="1"/>
</dbReference>
<evidence type="ECO:0000313" key="5">
    <source>
        <dbReference type="EMBL" id="KAF1001364.1"/>
    </source>
</evidence>
<keyword evidence="3" id="KW-0378">Hydrolase</keyword>
<dbReference type="InterPro" id="IPR008380">
    <property type="entry name" value="HAD-SF_hydro_IG_5-nucl"/>
</dbReference>
<sequence length="102" mass="11522">MPTVMLYKDVRAAVDLCHRDGTLKEMVALDPKRYINEDKLIVPMLKMLRDSGRATFLVTNRYQVFVSVFWGSGGKLVIIMPSLFDIRAFLNIGMGFESGTGF</sequence>
<evidence type="ECO:0000256" key="1">
    <source>
        <dbReference type="ARBA" id="ARBA00009589"/>
    </source>
</evidence>
<keyword evidence="2" id="KW-0479">Metal-binding</keyword>
<keyword evidence="6" id="KW-1185">Reference proteome</keyword>
<dbReference type="GO" id="GO:0008253">
    <property type="term" value="F:5'-nucleotidase activity"/>
    <property type="evidence" value="ECO:0007669"/>
    <property type="project" value="TreeGrafter"/>
</dbReference>
<name>A0A6L5BBH5_APIGR</name>
<protein>
    <submittedName>
        <fullName evidence="5">Uncharacterized protein</fullName>
    </submittedName>
</protein>
<dbReference type="Gene3D" id="3.40.50.1000">
    <property type="entry name" value="HAD superfamily/HAD-like"/>
    <property type="match status" value="1"/>
</dbReference>
<dbReference type="PANTHER" id="PTHR12103">
    <property type="entry name" value="5'-NUCLEOTIDASE DOMAIN-CONTAINING"/>
    <property type="match status" value="1"/>
</dbReference>
<organism evidence="5 6">
    <name type="scientific">Apium graveolens</name>
    <name type="common">Celery</name>
    <dbReference type="NCBI Taxonomy" id="4045"/>
    <lineage>
        <taxon>Eukaryota</taxon>
        <taxon>Viridiplantae</taxon>
        <taxon>Streptophyta</taxon>
        <taxon>Embryophyta</taxon>
        <taxon>Tracheophyta</taxon>
        <taxon>Spermatophyta</taxon>
        <taxon>Magnoliopsida</taxon>
        <taxon>eudicotyledons</taxon>
        <taxon>Gunneridae</taxon>
        <taxon>Pentapetalae</taxon>
        <taxon>asterids</taxon>
        <taxon>campanulids</taxon>
        <taxon>Apiales</taxon>
        <taxon>Apiaceae</taxon>
        <taxon>Apioideae</taxon>
        <taxon>apioid superclade</taxon>
        <taxon>Apieae</taxon>
        <taxon>Apium</taxon>
    </lineage>
</organism>
<dbReference type="EMBL" id="WRXP01004822">
    <property type="protein sequence ID" value="KAF1001364.1"/>
    <property type="molecule type" value="Genomic_DNA"/>
</dbReference>
<evidence type="ECO:0000256" key="2">
    <source>
        <dbReference type="ARBA" id="ARBA00022723"/>
    </source>
</evidence>
<evidence type="ECO:0000256" key="4">
    <source>
        <dbReference type="ARBA" id="ARBA00022842"/>
    </source>
</evidence>
<comment type="caution">
    <text evidence="5">The sequence shown here is derived from an EMBL/GenBank/DDBJ whole genome shotgun (WGS) entry which is preliminary data.</text>
</comment>
<dbReference type="AlphaFoldDB" id="A0A6L5BBH5"/>
<dbReference type="InterPro" id="IPR036412">
    <property type="entry name" value="HAD-like_sf"/>
</dbReference>
<dbReference type="GO" id="GO:0046872">
    <property type="term" value="F:metal ion binding"/>
    <property type="evidence" value="ECO:0007669"/>
    <property type="project" value="UniProtKB-KW"/>
</dbReference>
<dbReference type="SUPFAM" id="SSF56784">
    <property type="entry name" value="HAD-like"/>
    <property type="match status" value="1"/>
</dbReference>
<evidence type="ECO:0000256" key="3">
    <source>
        <dbReference type="ARBA" id="ARBA00022801"/>
    </source>
</evidence>
<comment type="similarity">
    <text evidence="1">Belongs to the 5'(3')-deoxyribonucleotidase family.</text>
</comment>
<accession>A0A6L5BBH5</accession>
<dbReference type="InterPro" id="IPR023214">
    <property type="entry name" value="HAD_sf"/>
</dbReference>
<dbReference type="Proteomes" id="UP000593563">
    <property type="component" value="Unassembled WGS sequence"/>
</dbReference>